<organism evidence="2 3">
    <name type="scientific">Roseofilum reptotaenium AO1-A</name>
    <dbReference type="NCBI Taxonomy" id="1925591"/>
    <lineage>
        <taxon>Bacteria</taxon>
        <taxon>Bacillati</taxon>
        <taxon>Cyanobacteriota</taxon>
        <taxon>Cyanophyceae</taxon>
        <taxon>Desertifilales</taxon>
        <taxon>Desertifilaceae</taxon>
        <taxon>Roseofilum</taxon>
    </lineage>
</organism>
<dbReference type="InterPro" id="IPR003325">
    <property type="entry name" value="TerD"/>
</dbReference>
<dbReference type="InterPro" id="IPR036465">
    <property type="entry name" value="vWFA_dom_sf"/>
</dbReference>
<evidence type="ECO:0000313" key="2">
    <source>
        <dbReference type="EMBL" id="OJJ20644.1"/>
    </source>
</evidence>
<proteinExistence type="predicted"/>
<dbReference type="PROSITE" id="PS50234">
    <property type="entry name" value="VWFA"/>
    <property type="match status" value="1"/>
</dbReference>
<dbReference type="EMBL" id="MLAW01000048">
    <property type="protein sequence ID" value="OJJ20644.1"/>
    <property type="molecule type" value="Genomic_DNA"/>
</dbReference>
<evidence type="ECO:0000313" key="3">
    <source>
        <dbReference type="Proteomes" id="UP000183940"/>
    </source>
</evidence>
<dbReference type="SUPFAM" id="SSF53300">
    <property type="entry name" value="vWA-like"/>
    <property type="match status" value="1"/>
</dbReference>
<dbReference type="PANTHER" id="PTHR32097:SF17">
    <property type="entry name" value="CAMP-BINDING PROTEIN 1-RELATED"/>
    <property type="match status" value="1"/>
</dbReference>
<protein>
    <submittedName>
        <fullName evidence="2">Stress protein</fullName>
    </submittedName>
</protein>
<dbReference type="Gene3D" id="3.40.50.410">
    <property type="entry name" value="von Willebrand factor, type A domain"/>
    <property type="match status" value="1"/>
</dbReference>
<dbReference type="CDD" id="cd00198">
    <property type="entry name" value="vWFA"/>
    <property type="match status" value="1"/>
</dbReference>
<reference evidence="2" key="1">
    <citation type="submission" date="2016-10" db="EMBL/GenBank/DDBJ databases">
        <title>CRISPR-Cas defence system in Roseofilum reptotaenium: evidence of a bacteriophage-cyanobacterium arms race in the coral black band disease.</title>
        <authorList>
            <person name="Buerger P."/>
            <person name="Wood-Charlson E.M."/>
            <person name="Weynberg K.D."/>
            <person name="Willis B."/>
            <person name="Van Oppen M.J."/>
        </authorList>
    </citation>
    <scope>NUCLEOTIDE SEQUENCE [LARGE SCALE GENOMIC DNA]</scope>
    <source>
        <strain evidence="2">AO1-A</strain>
    </source>
</reference>
<sequence>MTTELTKGARFNLSQNYPDLQKIQIAVGWRTTESGYDIDGSAFMLGANGLIPAEEYFVFYNNPRSPDRALQRLEDSREGRQSFMLDLSQISPVITELVFVVTIHEGVEKNQSFCYIDQAFMAISNPQTQEELARYALTEAFTSETALEFGRIYQKGGQWRFHALGQGYDSGLQGFLDQYHQERATPPARVPVAPEPIRRAKAVELEKKLEKEAPLLFDLVKKADISLQKANLTDHQAQVALCLDVSGSMYSLYHSGKIQRLAEKILALGCRFDDDGAIKIFLFAGNSQDMGEMTVENFHNFIGQAQNQYRGSGGTNYSPALQAIRNTYFPDARGANRRSPFKANVPVYVMFVTDGRPFDRDPSEQQLKWSSYEPIFWQFMAIGKSSKDVTSKRGGILGFLSGGSQFEFLENLDDLEGRYIDNADFFSVEDPEAIADQELYDLLMTEYPNWLKTARDRGLLP</sequence>
<dbReference type="Gene3D" id="2.60.60.30">
    <property type="entry name" value="sav2460 like domains"/>
    <property type="match status" value="1"/>
</dbReference>
<dbReference type="PANTHER" id="PTHR32097">
    <property type="entry name" value="CAMP-BINDING PROTEIN 1-RELATED"/>
    <property type="match status" value="1"/>
</dbReference>
<dbReference type="InterPro" id="IPR051324">
    <property type="entry name" value="Stress/Tellurium_Resist"/>
</dbReference>
<dbReference type="InterPro" id="IPR019303">
    <property type="entry name" value="vWA_TerF_C"/>
</dbReference>
<keyword evidence="3" id="KW-1185">Reference proteome</keyword>
<accession>A0A1L9QLU4</accession>
<gene>
    <name evidence="2" type="ORF">BI308_20780</name>
</gene>
<feature type="domain" description="VWFA" evidence="1">
    <location>
        <begin position="238"/>
        <end position="443"/>
    </location>
</feature>
<dbReference type="STRING" id="1925591.BI308_20780"/>
<name>A0A1L9QLU4_9CYAN</name>
<dbReference type="Pfam" id="PF02342">
    <property type="entry name" value="TerD"/>
    <property type="match status" value="1"/>
</dbReference>
<dbReference type="Proteomes" id="UP000183940">
    <property type="component" value="Unassembled WGS sequence"/>
</dbReference>
<evidence type="ECO:0000259" key="1">
    <source>
        <dbReference type="PROSITE" id="PS50234"/>
    </source>
</evidence>
<dbReference type="AlphaFoldDB" id="A0A1L9QLU4"/>
<dbReference type="CDD" id="cd06974">
    <property type="entry name" value="TerD_like"/>
    <property type="match status" value="1"/>
</dbReference>
<dbReference type="InterPro" id="IPR002035">
    <property type="entry name" value="VWF_A"/>
</dbReference>
<dbReference type="Pfam" id="PF10138">
    <property type="entry name" value="vWA-TerF-like"/>
    <property type="match status" value="1"/>
</dbReference>
<dbReference type="SMART" id="SM00327">
    <property type="entry name" value="VWA"/>
    <property type="match status" value="1"/>
</dbReference>
<comment type="caution">
    <text evidence="2">The sequence shown here is derived from an EMBL/GenBank/DDBJ whole genome shotgun (WGS) entry which is preliminary data.</text>
</comment>